<feature type="region of interest" description="Disordered" evidence="1">
    <location>
        <begin position="32"/>
        <end position="58"/>
    </location>
</feature>
<feature type="chain" id="PRO_5034296333" evidence="2">
    <location>
        <begin position="26"/>
        <end position="694"/>
    </location>
</feature>
<proteinExistence type="predicted"/>
<feature type="compositionally biased region" description="Basic and acidic residues" evidence="1">
    <location>
        <begin position="223"/>
        <end position="239"/>
    </location>
</feature>
<reference evidence="4" key="1">
    <citation type="submission" date="2025-08" db="UniProtKB">
        <authorList>
            <consortium name="RefSeq"/>
        </authorList>
    </citation>
    <scope>IDENTIFICATION</scope>
    <source>
        <tissue evidence="4">Whole organism</tissue>
    </source>
</reference>
<dbReference type="RefSeq" id="XP_018017348.1">
    <property type="nucleotide sequence ID" value="XM_018161859.2"/>
</dbReference>
<dbReference type="Proteomes" id="UP000694843">
    <property type="component" value="Unplaced"/>
</dbReference>
<dbReference type="KEGG" id="hazt:108673967"/>
<feature type="compositionally biased region" description="Polar residues" evidence="1">
    <location>
        <begin position="208"/>
        <end position="221"/>
    </location>
</feature>
<feature type="compositionally biased region" description="Polar residues" evidence="1">
    <location>
        <begin position="656"/>
        <end position="679"/>
    </location>
</feature>
<feature type="compositionally biased region" description="Basic and acidic residues" evidence="1">
    <location>
        <begin position="173"/>
        <end position="200"/>
    </location>
</feature>
<protein>
    <submittedName>
        <fullName evidence="4">Uncharacterized protein LOC108673967</fullName>
    </submittedName>
</protein>
<feature type="region of interest" description="Disordered" evidence="1">
    <location>
        <begin position="164"/>
        <end position="272"/>
    </location>
</feature>
<gene>
    <name evidence="4" type="primary">LOC108673967</name>
</gene>
<dbReference type="OrthoDB" id="6348963at2759"/>
<feature type="region of interest" description="Disordered" evidence="1">
    <location>
        <begin position="656"/>
        <end position="694"/>
    </location>
</feature>
<dbReference type="AlphaFoldDB" id="A0A8B7NUD5"/>
<feature type="signal peptide" evidence="2">
    <location>
        <begin position="1"/>
        <end position="25"/>
    </location>
</feature>
<organism evidence="3 4">
    <name type="scientific">Hyalella azteca</name>
    <name type="common">Amphipod</name>
    <dbReference type="NCBI Taxonomy" id="294128"/>
    <lineage>
        <taxon>Eukaryota</taxon>
        <taxon>Metazoa</taxon>
        <taxon>Ecdysozoa</taxon>
        <taxon>Arthropoda</taxon>
        <taxon>Crustacea</taxon>
        <taxon>Multicrustacea</taxon>
        <taxon>Malacostraca</taxon>
        <taxon>Eumalacostraca</taxon>
        <taxon>Peracarida</taxon>
        <taxon>Amphipoda</taxon>
        <taxon>Senticaudata</taxon>
        <taxon>Talitrida</taxon>
        <taxon>Talitroidea</taxon>
        <taxon>Hyalellidae</taxon>
        <taxon>Hyalella</taxon>
    </lineage>
</organism>
<evidence type="ECO:0000313" key="4">
    <source>
        <dbReference type="RefSeq" id="XP_018017348.1"/>
    </source>
</evidence>
<evidence type="ECO:0000313" key="3">
    <source>
        <dbReference type="Proteomes" id="UP000694843"/>
    </source>
</evidence>
<evidence type="ECO:0000256" key="1">
    <source>
        <dbReference type="SAM" id="MobiDB-lite"/>
    </source>
</evidence>
<keyword evidence="2" id="KW-0732">Signal</keyword>
<dbReference type="GeneID" id="108673967"/>
<sequence>LNVKTLKQPLAVALLVSMLAVCAGAASVSPQFPRSSLHRGNPGSVQHVKHANSEEEQAGNVPAAISGSLQIDQAGNRQHGHGGNMNLGHIGNLHEGYAGNLHIGQVVNHHEGYVENLHKRHALNLHEGNLQEGHVGNLHEGNLQEGHVGNLHEGNLQEGHVGNLLEGFAGNHPSDKPETQTNKFPDHFNEVAEGETEYHHPNLLRVTGNENKTSDGQSSKESFLGEKSDFERRHYDSAKIHQGKKKSGAEDGSTGGDGQKQIPDLQEDGGPAAGKIVVSRTEGKLARENDADIVATKRNKRSYGDSYLQSIGYDPMMAWGAKRYDDQFMQTLDDGPSMTWNNKQFDDQDIGGNGYYLDVHSGQQLGSSVDDNSSPVFENFINREKRNNQAVTGSEETFNEDVVVPGMFVKNLNLEPIITKRSLRPRMFIGVDDYKRSPSEMGPRGFHEGIFNDHFGYFSPVKRNKRSVGEQLPSVIKTESKSESLFNGLKDIPTKRKFGMDAQGFYSDTFSGGFGDFGTMKKRYNDMTSSGFYGDTFSGGFGDFGTMKKRYSDMTSSGFHGDTFSGGFGDFGTMKKRYLGMTSHGFHGDTFSGGFGDFGTMKKRYLGMTSHGFHGDTFSGGFGDFGTMKKRFPALTPDEHRRAYFNNRLAALFNNSEMSQGSRKNSQNRNILTPGSQIVRSDKPNLTDGEQLQR</sequence>
<accession>A0A8B7NUD5</accession>
<feature type="compositionally biased region" description="Basic and acidic residues" evidence="1">
    <location>
        <begin position="680"/>
        <end position="694"/>
    </location>
</feature>
<feature type="non-terminal residue" evidence="4">
    <location>
        <position position="1"/>
    </location>
</feature>
<keyword evidence="3" id="KW-1185">Reference proteome</keyword>
<name>A0A8B7NUD5_HYAAZ</name>
<evidence type="ECO:0000256" key="2">
    <source>
        <dbReference type="SAM" id="SignalP"/>
    </source>
</evidence>